<reference evidence="2" key="1">
    <citation type="submission" date="2021-02" db="EMBL/GenBank/DDBJ databases">
        <title>cfr and optrA-positive Staphylococcus spp.</title>
        <authorList>
            <person name="Chen L."/>
        </authorList>
    </citation>
    <scope>NUCLEOTIDE SEQUENCE</scope>
    <source>
        <strain evidence="2">GDQ20D70P</strain>
    </source>
</reference>
<accession>A0AB37HUU8</accession>
<proteinExistence type="predicted"/>
<dbReference type="Proteomes" id="UP000640299">
    <property type="component" value="Chromosome"/>
</dbReference>
<name>A0AB37HUU8_MAMSC</name>
<organism evidence="2 3">
    <name type="scientific">Mammaliicoccus sciuri</name>
    <name type="common">Staphylococcus sciuri</name>
    <dbReference type="NCBI Taxonomy" id="1296"/>
    <lineage>
        <taxon>Bacteria</taxon>
        <taxon>Bacillati</taxon>
        <taxon>Bacillota</taxon>
        <taxon>Bacilli</taxon>
        <taxon>Bacillales</taxon>
        <taxon>Staphylococcaceae</taxon>
        <taxon>Mammaliicoccus</taxon>
    </lineage>
</organism>
<sequence>MKKVKTLLIPFLIIGFIVPCNSTVSANEDSTDIACEIGEKYEIGQTLNAEDEKIIKNLMAEDDVYIKGEAPKVIPYKLVSGTKKFNTKNGSLKLTGSCNYNFWKSPKSNYYNCKVTASKK</sequence>
<dbReference type="EMBL" id="CP069389">
    <property type="protein sequence ID" value="QRN91065.1"/>
    <property type="molecule type" value="Genomic_DNA"/>
</dbReference>
<evidence type="ECO:0000313" key="2">
    <source>
        <dbReference type="EMBL" id="QRN91065.1"/>
    </source>
</evidence>
<gene>
    <name evidence="2" type="ORF">JRU67_13640</name>
</gene>
<feature type="signal peptide" evidence="1">
    <location>
        <begin position="1"/>
        <end position="26"/>
    </location>
</feature>
<keyword evidence="1" id="KW-0732">Signal</keyword>
<evidence type="ECO:0000313" key="3">
    <source>
        <dbReference type="Proteomes" id="UP000640299"/>
    </source>
</evidence>
<evidence type="ECO:0008006" key="4">
    <source>
        <dbReference type="Google" id="ProtNLM"/>
    </source>
</evidence>
<evidence type="ECO:0000256" key="1">
    <source>
        <dbReference type="SAM" id="SignalP"/>
    </source>
</evidence>
<dbReference type="AlphaFoldDB" id="A0AB37HUU8"/>
<protein>
    <recommendedName>
        <fullName evidence="4">C-type lysozyme inhibitor domain-containing protein</fullName>
    </recommendedName>
</protein>
<dbReference type="RefSeq" id="WP_204168038.1">
    <property type="nucleotide sequence ID" value="NZ_CP069389.1"/>
</dbReference>
<feature type="chain" id="PRO_5044256493" description="C-type lysozyme inhibitor domain-containing protein" evidence="1">
    <location>
        <begin position="27"/>
        <end position="120"/>
    </location>
</feature>